<gene>
    <name evidence="1" type="ORF">KIW84_050915</name>
</gene>
<dbReference type="Proteomes" id="UP001058974">
    <property type="component" value="Chromosome 5"/>
</dbReference>
<evidence type="ECO:0000313" key="2">
    <source>
        <dbReference type="Proteomes" id="UP001058974"/>
    </source>
</evidence>
<evidence type="ECO:0000313" key="1">
    <source>
        <dbReference type="EMBL" id="KAI5403531.1"/>
    </source>
</evidence>
<name>A0A9D4WN34_PEA</name>
<comment type="caution">
    <text evidence="1">The sequence shown here is derived from an EMBL/GenBank/DDBJ whole genome shotgun (WGS) entry which is preliminary data.</text>
</comment>
<dbReference type="EMBL" id="JAMSHJ010000005">
    <property type="protein sequence ID" value="KAI5403531.1"/>
    <property type="molecule type" value="Genomic_DNA"/>
</dbReference>
<protein>
    <submittedName>
        <fullName evidence="1">Uncharacterized protein</fullName>
    </submittedName>
</protein>
<dbReference type="Gramene" id="Psat05G0091500-T2">
    <property type="protein sequence ID" value="KAI5403531.1"/>
    <property type="gene ID" value="KIW84_050915"/>
</dbReference>
<sequence length="86" mass="9741">MAPQKAVLNQKNVLLDVKIDAQKHITKSHVCTIVTIVVPSACVCLQELMETKKYVHAIMTGRIEMEDPNVLEHWFYQIAFSSCTIP</sequence>
<keyword evidence="2" id="KW-1185">Reference proteome</keyword>
<reference evidence="1 2" key="1">
    <citation type="journal article" date="2022" name="Nat. Genet.">
        <title>Improved pea reference genome and pan-genome highlight genomic features and evolutionary characteristics.</title>
        <authorList>
            <person name="Yang T."/>
            <person name="Liu R."/>
            <person name="Luo Y."/>
            <person name="Hu S."/>
            <person name="Wang D."/>
            <person name="Wang C."/>
            <person name="Pandey M.K."/>
            <person name="Ge S."/>
            <person name="Xu Q."/>
            <person name="Li N."/>
            <person name="Li G."/>
            <person name="Huang Y."/>
            <person name="Saxena R.K."/>
            <person name="Ji Y."/>
            <person name="Li M."/>
            <person name="Yan X."/>
            <person name="He Y."/>
            <person name="Liu Y."/>
            <person name="Wang X."/>
            <person name="Xiang C."/>
            <person name="Varshney R.K."/>
            <person name="Ding H."/>
            <person name="Gao S."/>
            <person name="Zong X."/>
        </authorList>
    </citation>
    <scope>NUCLEOTIDE SEQUENCE [LARGE SCALE GENOMIC DNA]</scope>
    <source>
        <strain evidence="1 2">cv. Zhongwan 6</strain>
    </source>
</reference>
<accession>A0A9D4WN34</accession>
<proteinExistence type="predicted"/>
<organism evidence="1 2">
    <name type="scientific">Pisum sativum</name>
    <name type="common">Garden pea</name>
    <name type="synonym">Lathyrus oleraceus</name>
    <dbReference type="NCBI Taxonomy" id="3888"/>
    <lineage>
        <taxon>Eukaryota</taxon>
        <taxon>Viridiplantae</taxon>
        <taxon>Streptophyta</taxon>
        <taxon>Embryophyta</taxon>
        <taxon>Tracheophyta</taxon>
        <taxon>Spermatophyta</taxon>
        <taxon>Magnoliopsida</taxon>
        <taxon>eudicotyledons</taxon>
        <taxon>Gunneridae</taxon>
        <taxon>Pentapetalae</taxon>
        <taxon>rosids</taxon>
        <taxon>fabids</taxon>
        <taxon>Fabales</taxon>
        <taxon>Fabaceae</taxon>
        <taxon>Papilionoideae</taxon>
        <taxon>50 kb inversion clade</taxon>
        <taxon>NPAAA clade</taxon>
        <taxon>Hologalegina</taxon>
        <taxon>IRL clade</taxon>
        <taxon>Fabeae</taxon>
        <taxon>Lathyrus</taxon>
    </lineage>
</organism>
<dbReference type="AlphaFoldDB" id="A0A9D4WN34"/>